<dbReference type="EMBL" id="BSUN01000001">
    <property type="protein sequence ID" value="GMA36457.1"/>
    <property type="molecule type" value="Genomic_DNA"/>
</dbReference>
<evidence type="ECO:0000256" key="2">
    <source>
        <dbReference type="ARBA" id="ARBA00022763"/>
    </source>
</evidence>
<keyword evidence="3" id="KW-0547">Nucleotide-binding</keyword>
<dbReference type="InterPro" id="IPR038726">
    <property type="entry name" value="PDDEXK_AddAB-type"/>
</dbReference>
<keyword evidence="3" id="KW-0067">ATP-binding</keyword>
<dbReference type="SUPFAM" id="SSF52540">
    <property type="entry name" value="P-loop containing nucleoside triphosphate hydrolases"/>
    <property type="match status" value="1"/>
</dbReference>
<keyword evidence="8" id="KW-1185">Reference proteome</keyword>
<evidence type="ECO:0000313" key="8">
    <source>
        <dbReference type="Proteomes" id="UP001157125"/>
    </source>
</evidence>
<accession>A0ABQ6II78</accession>
<evidence type="ECO:0000313" key="7">
    <source>
        <dbReference type="EMBL" id="GMA36457.1"/>
    </source>
</evidence>
<gene>
    <name evidence="7" type="ORF">GCM10025876_26610</name>
</gene>
<keyword evidence="5" id="KW-0234">DNA repair</keyword>
<feature type="domain" description="PD-(D/E)XK endonuclease-like" evidence="6">
    <location>
        <begin position="214"/>
        <end position="302"/>
    </location>
</feature>
<keyword evidence="2" id="KW-0227">DNA damage</keyword>
<evidence type="ECO:0000256" key="4">
    <source>
        <dbReference type="ARBA" id="ARBA00022839"/>
    </source>
</evidence>
<evidence type="ECO:0000256" key="3">
    <source>
        <dbReference type="ARBA" id="ARBA00022806"/>
    </source>
</evidence>
<proteinExistence type="predicted"/>
<keyword evidence="4" id="KW-0269">Exonuclease</keyword>
<evidence type="ECO:0000256" key="5">
    <source>
        <dbReference type="ARBA" id="ARBA00023204"/>
    </source>
</evidence>
<dbReference type="Gene3D" id="3.40.50.300">
    <property type="entry name" value="P-loop containing nucleotide triphosphate hydrolases"/>
    <property type="match status" value="1"/>
</dbReference>
<comment type="caution">
    <text evidence="7">The sequence shown here is derived from an EMBL/GenBank/DDBJ whole genome shotgun (WGS) entry which is preliminary data.</text>
</comment>
<evidence type="ECO:0000256" key="1">
    <source>
        <dbReference type="ARBA" id="ARBA00022722"/>
    </source>
</evidence>
<sequence length="317" mass="34109">MDHLTSQEFAVDSLGARAQGTDAVSFATPASAAGREWDVVVIAGVEEGVWPNLRLRDSVLGAQHLSEILAYRADPEPLDAERRSQLARAARRTVLDDEARAFAVAVSRARRSVVVACVEDEDTRPSRFVDWLSTAVGVEPQATGTVPRVSDLRHAVATLRAHGASAESEARSGYAAALALLAQRDVSGAHPRSWSGVAEPSTAEGYFAPDEPVRVSPSRVEAVERCALRWALESAGGVGQDSEKQQLGTLIHELAQQHPAGTYDELMEALDARWHELAGTETLPDKMLREKAEAMVWRLASYLGSSPVDAVEARGTI</sequence>
<evidence type="ECO:0000259" key="6">
    <source>
        <dbReference type="Pfam" id="PF12705"/>
    </source>
</evidence>
<name>A0ABQ6II78_9MICO</name>
<keyword evidence="1" id="KW-0540">Nuclease</keyword>
<dbReference type="InterPro" id="IPR027417">
    <property type="entry name" value="P-loop_NTPase"/>
</dbReference>
<dbReference type="RefSeq" id="WP_284328581.1">
    <property type="nucleotide sequence ID" value="NZ_BSUN01000001.1"/>
</dbReference>
<protein>
    <recommendedName>
        <fullName evidence="6">PD-(D/E)XK endonuclease-like domain-containing protein</fullName>
    </recommendedName>
</protein>
<dbReference type="Pfam" id="PF12705">
    <property type="entry name" value="PDDEXK_1"/>
    <property type="match status" value="1"/>
</dbReference>
<reference evidence="8" key="1">
    <citation type="journal article" date="2019" name="Int. J. Syst. Evol. Microbiol.">
        <title>The Global Catalogue of Microorganisms (GCM) 10K type strain sequencing project: providing services to taxonomists for standard genome sequencing and annotation.</title>
        <authorList>
            <consortium name="The Broad Institute Genomics Platform"/>
            <consortium name="The Broad Institute Genome Sequencing Center for Infectious Disease"/>
            <person name="Wu L."/>
            <person name="Ma J."/>
        </authorList>
    </citation>
    <scope>NUCLEOTIDE SEQUENCE [LARGE SCALE GENOMIC DNA]</scope>
    <source>
        <strain evidence="8">NBRC 112299</strain>
    </source>
</reference>
<keyword evidence="3" id="KW-0347">Helicase</keyword>
<dbReference type="Proteomes" id="UP001157125">
    <property type="component" value="Unassembled WGS sequence"/>
</dbReference>
<keyword evidence="4" id="KW-0378">Hydrolase</keyword>
<organism evidence="7 8">
    <name type="scientific">Demequina litorisediminis</name>
    <dbReference type="NCBI Taxonomy" id="1849022"/>
    <lineage>
        <taxon>Bacteria</taxon>
        <taxon>Bacillati</taxon>
        <taxon>Actinomycetota</taxon>
        <taxon>Actinomycetes</taxon>
        <taxon>Micrococcales</taxon>
        <taxon>Demequinaceae</taxon>
        <taxon>Demequina</taxon>
    </lineage>
</organism>